<dbReference type="EMBL" id="CM031812">
    <property type="protein sequence ID" value="KAG6658098.1"/>
    <property type="molecule type" value="Genomic_DNA"/>
</dbReference>
<name>A0A8T1QT03_CARIL</name>
<accession>A0A8T1QT03</accession>
<keyword evidence="3" id="KW-1185">Reference proteome</keyword>
<sequence length="107" mass="12607">MKTHYQQRTQHKHGPYTSANHRKQIRAPRDHHAWQCSCLSAYARQPNGLSLSVWRYQEQSIPPSLNHHERKLARPCTALHHCDSFPFHSKLLLEPPTSCCYSKPKYY</sequence>
<dbReference type="Proteomes" id="UP000811609">
    <property type="component" value="Chromosome 4"/>
</dbReference>
<dbReference type="AlphaFoldDB" id="A0A8T1QT03"/>
<feature type="region of interest" description="Disordered" evidence="1">
    <location>
        <begin position="1"/>
        <end position="24"/>
    </location>
</feature>
<proteinExistence type="predicted"/>
<evidence type="ECO:0000313" key="3">
    <source>
        <dbReference type="Proteomes" id="UP000811609"/>
    </source>
</evidence>
<evidence type="ECO:0000256" key="1">
    <source>
        <dbReference type="SAM" id="MobiDB-lite"/>
    </source>
</evidence>
<protein>
    <submittedName>
        <fullName evidence="2">Uncharacterized protein</fullName>
    </submittedName>
</protein>
<evidence type="ECO:0000313" key="2">
    <source>
        <dbReference type="EMBL" id="KAG6658098.1"/>
    </source>
</evidence>
<organism evidence="2 3">
    <name type="scientific">Carya illinoinensis</name>
    <name type="common">Pecan</name>
    <dbReference type="NCBI Taxonomy" id="32201"/>
    <lineage>
        <taxon>Eukaryota</taxon>
        <taxon>Viridiplantae</taxon>
        <taxon>Streptophyta</taxon>
        <taxon>Embryophyta</taxon>
        <taxon>Tracheophyta</taxon>
        <taxon>Spermatophyta</taxon>
        <taxon>Magnoliopsida</taxon>
        <taxon>eudicotyledons</taxon>
        <taxon>Gunneridae</taxon>
        <taxon>Pentapetalae</taxon>
        <taxon>rosids</taxon>
        <taxon>fabids</taxon>
        <taxon>Fagales</taxon>
        <taxon>Juglandaceae</taxon>
        <taxon>Carya</taxon>
    </lineage>
</organism>
<reference evidence="2" key="1">
    <citation type="submission" date="2020-12" db="EMBL/GenBank/DDBJ databases">
        <title>WGS assembly of Carya illinoinensis cv. Pawnee.</title>
        <authorList>
            <person name="Platts A."/>
            <person name="Shu S."/>
            <person name="Wright S."/>
            <person name="Barry K."/>
            <person name="Edger P."/>
            <person name="Pires J.C."/>
            <person name="Schmutz J."/>
        </authorList>
    </citation>
    <scope>NUCLEOTIDE SEQUENCE</scope>
    <source>
        <tissue evidence="2">Leaf</tissue>
    </source>
</reference>
<comment type="caution">
    <text evidence="2">The sequence shown here is derived from an EMBL/GenBank/DDBJ whole genome shotgun (WGS) entry which is preliminary data.</text>
</comment>
<gene>
    <name evidence="2" type="ORF">CIPAW_04G136900</name>
</gene>